<dbReference type="Proteomes" id="UP000001578">
    <property type="component" value="Chromosome"/>
</dbReference>
<gene>
    <name evidence="1" type="ordered locus">GTNG_2937</name>
</gene>
<organism evidence="1 2">
    <name type="scientific">Geobacillus thermodenitrificans (strain NG80-2)</name>
    <dbReference type="NCBI Taxonomy" id="420246"/>
    <lineage>
        <taxon>Bacteria</taxon>
        <taxon>Bacillati</taxon>
        <taxon>Bacillota</taxon>
        <taxon>Bacilli</taxon>
        <taxon>Bacillales</taxon>
        <taxon>Anoxybacillaceae</taxon>
        <taxon>Geobacillus</taxon>
    </lineage>
</organism>
<accession>A4ISH8</accession>
<sequence>MSLRLTYILVRGYMSNQVWHGRTHWIILIIRRVQRPQSSAAPFIFFSGTADPTPVSHLFESHGVGCQRSLLCWHALSVLKASITMIVHFRFVKEWLFMNILL</sequence>
<dbReference type="KEGG" id="gtn:GTNG_2937"/>
<dbReference type="HOGENOM" id="CLU_2273363_0_0_9"/>
<name>A4ISH8_GEOTN</name>
<protein>
    <submittedName>
        <fullName evidence="1">Uncharacterized protein</fullName>
    </submittedName>
</protein>
<proteinExistence type="predicted"/>
<evidence type="ECO:0000313" key="2">
    <source>
        <dbReference type="Proteomes" id="UP000001578"/>
    </source>
</evidence>
<dbReference type="EMBL" id="CP000557">
    <property type="protein sequence ID" value="ABO68282.1"/>
    <property type="molecule type" value="Genomic_DNA"/>
</dbReference>
<evidence type="ECO:0000313" key="1">
    <source>
        <dbReference type="EMBL" id="ABO68282.1"/>
    </source>
</evidence>
<reference evidence="1 2" key="1">
    <citation type="journal article" date="2007" name="Proc. Natl. Acad. Sci. U.S.A.">
        <title>Genome and proteome of long-chain alkane degrading Geobacillus thermodenitrificans NG80-2 isolated from a deep-subsurface oil reservoir.</title>
        <authorList>
            <person name="Feng L."/>
            <person name="Wang W."/>
            <person name="Cheng J."/>
            <person name="Ren Y."/>
            <person name="Zhao G."/>
            <person name="Gao C."/>
            <person name="Tang Y."/>
            <person name="Liu X."/>
            <person name="Han W."/>
            <person name="Peng X."/>
            <person name="Liu R."/>
            <person name="Wang L."/>
        </authorList>
    </citation>
    <scope>NUCLEOTIDE SEQUENCE [LARGE SCALE GENOMIC DNA]</scope>
    <source>
        <strain evidence="1 2">NG80-2</strain>
    </source>
</reference>
<dbReference type="AlphaFoldDB" id="A4ISH8"/>